<dbReference type="RefSeq" id="WP_008635031.1">
    <property type="nucleotide sequence ID" value="NZ_AFXZ01000004.1"/>
</dbReference>
<dbReference type="AlphaFoldDB" id="G2EAC2"/>
<dbReference type="PANTHER" id="PTHR46438:SF11">
    <property type="entry name" value="LIPASE-RELATED"/>
    <property type="match status" value="1"/>
</dbReference>
<proteinExistence type="predicted"/>
<dbReference type="PANTHER" id="PTHR46438">
    <property type="entry name" value="ALPHA/BETA-HYDROLASES SUPERFAMILY PROTEIN"/>
    <property type="match status" value="1"/>
</dbReference>
<gene>
    <name evidence="2" type="ORF">BZARG_2814</name>
</gene>
<protein>
    <submittedName>
        <fullName evidence="2">Alpha/beta hydrolase</fullName>
    </submittedName>
</protein>
<comment type="caution">
    <text evidence="2">The sequence shown here is derived from an EMBL/GenBank/DDBJ whole genome shotgun (WGS) entry which is preliminary data.</text>
</comment>
<dbReference type="InterPro" id="IPR029058">
    <property type="entry name" value="AB_hydrolase_fold"/>
</dbReference>
<dbReference type="STRING" id="1046627.BZARG_2814"/>
<keyword evidence="3" id="KW-1185">Reference proteome</keyword>
<dbReference type="Proteomes" id="UP000003730">
    <property type="component" value="Unassembled WGS sequence"/>
</dbReference>
<sequence>MKTIQKIIGILINFAGLFSKETAARMAMYLFTTPRSGQINEKQSDFLDTSLQEEIMVENIPVMTYRWFGKGETILLAHGWESNSARWQYLIDPLLKLNFNIIALDAPAHGRSGSKRFNAVLYGEFIKVVSKKHKADFLIGHSVGGMASVFSQNNSEYRDISKIILLGAPAEFTDVLDRYYKMMCFSKRTIKAINQLIKDRLQAGPESFSTAKYLECLTIDGLIIHDEKDGIIPYQDALILNMSLRNSKLVTTTGFGHSLIDESISNHIYEFLKS</sequence>
<dbReference type="PATRIC" id="fig|1046627.3.peg.494"/>
<dbReference type="Gene3D" id="3.40.50.1820">
    <property type="entry name" value="alpha/beta hydrolase"/>
    <property type="match status" value="1"/>
</dbReference>
<name>G2EAC2_9FLAO</name>
<dbReference type="eggNOG" id="COG2267">
    <property type="taxonomic scope" value="Bacteria"/>
</dbReference>
<dbReference type="EMBL" id="AFXZ01000004">
    <property type="protein sequence ID" value="EGV44605.1"/>
    <property type="molecule type" value="Genomic_DNA"/>
</dbReference>
<evidence type="ECO:0000313" key="3">
    <source>
        <dbReference type="Proteomes" id="UP000003730"/>
    </source>
</evidence>
<dbReference type="Pfam" id="PF12697">
    <property type="entry name" value="Abhydrolase_6"/>
    <property type="match status" value="1"/>
</dbReference>
<feature type="domain" description="AB hydrolase-1" evidence="1">
    <location>
        <begin position="74"/>
        <end position="179"/>
    </location>
</feature>
<evidence type="ECO:0000259" key="1">
    <source>
        <dbReference type="Pfam" id="PF12697"/>
    </source>
</evidence>
<accession>G2EAC2</accession>
<dbReference type="GO" id="GO:0016787">
    <property type="term" value="F:hydrolase activity"/>
    <property type="evidence" value="ECO:0007669"/>
    <property type="project" value="UniProtKB-KW"/>
</dbReference>
<reference evidence="2 3" key="1">
    <citation type="journal article" date="2008" name="Int. J. Syst. Evol. Microbiol.">
        <title>Bizionia argentinensis sp. nov., isolated from surface marine water in Antarctica.</title>
        <authorList>
            <person name="Bercovich A."/>
            <person name="Vazquez S.C."/>
            <person name="Yankilevich P."/>
            <person name="Coria S.H."/>
            <person name="Foti M."/>
            <person name="Hernandez E."/>
            <person name="Vidal A."/>
            <person name="Ruberto L."/>
            <person name="Melo C."/>
            <person name="Marenssi S."/>
            <person name="Criscuolo M."/>
            <person name="Memoli M."/>
            <person name="Arguelles M."/>
            <person name="Mac Cormack W.P."/>
        </authorList>
    </citation>
    <scope>NUCLEOTIDE SEQUENCE [LARGE SCALE GENOMIC DNA]</scope>
    <source>
        <strain evidence="2 3">JUB59</strain>
    </source>
</reference>
<evidence type="ECO:0000313" key="2">
    <source>
        <dbReference type="EMBL" id="EGV44605.1"/>
    </source>
</evidence>
<keyword evidence="2" id="KW-0378">Hydrolase</keyword>
<dbReference type="SUPFAM" id="SSF53474">
    <property type="entry name" value="alpha/beta-Hydrolases"/>
    <property type="match status" value="1"/>
</dbReference>
<organism evidence="2 3">
    <name type="scientific">Bizionia argentinensis JUB59</name>
    <dbReference type="NCBI Taxonomy" id="1046627"/>
    <lineage>
        <taxon>Bacteria</taxon>
        <taxon>Pseudomonadati</taxon>
        <taxon>Bacteroidota</taxon>
        <taxon>Flavobacteriia</taxon>
        <taxon>Flavobacteriales</taxon>
        <taxon>Flavobacteriaceae</taxon>
        <taxon>Bizionia</taxon>
    </lineage>
</organism>
<dbReference type="InterPro" id="IPR000073">
    <property type="entry name" value="AB_hydrolase_1"/>
</dbReference>
<dbReference type="OrthoDB" id="9785847at2"/>